<dbReference type="CDD" id="cd11362">
    <property type="entry name" value="RNase_PH_bact"/>
    <property type="match status" value="1"/>
</dbReference>
<comment type="catalytic activity">
    <reaction evidence="6">
        <text>tRNA(n+1) + phosphate = tRNA(n) + a ribonucleoside 5'-diphosphate</text>
        <dbReference type="Rhea" id="RHEA:10628"/>
        <dbReference type="Rhea" id="RHEA-COMP:17343"/>
        <dbReference type="Rhea" id="RHEA-COMP:17344"/>
        <dbReference type="ChEBI" id="CHEBI:43474"/>
        <dbReference type="ChEBI" id="CHEBI:57930"/>
        <dbReference type="ChEBI" id="CHEBI:173114"/>
        <dbReference type="EC" id="2.7.7.56"/>
    </reaction>
</comment>
<evidence type="ECO:0000256" key="3">
    <source>
        <dbReference type="ARBA" id="ARBA00022555"/>
    </source>
</evidence>
<comment type="function">
    <text evidence="6">Phosphorolytic 3'-5' exoribonuclease that plays an important role in tRNA 3'-end maturation. Removes nucleotide residues following the 3'-CCA terminus of tRNAs; can also add nucleotides to the ends of RNA molecules by using nucleoside diphosphates as substrates, but this may not be physiologically important. Probably plays a role in initiation of 16S rRNA degradation (leading to ribosome degradation) during starvation.</text>
</comment>
<dbReference type="PANTHER" id="PTHR11953">
    <property type="entry name" value="EXOSOME COMPLEX COMPONENT"/>
    <property type="match status" value="1"/>
</dbReference>
<sequence>MRPDDQLRPVEIQLGYLAHHPANVLYKSGNTIVLCTASVEPSVPPWMEGKGKGWVTAEYNMLPGSTVPRKRRERSKVDGRTTEIQRLIGRSLRAVVDLKALGERSIVVDCDVLQADGGTRTASITGGFIALAQAVRNELPDAKIGEGPLCDSIAAISVGVIKDTVKLDLDYELDFAADVDMNVVMTGSGKFVEIQGTGEEATFDDDQLAAMLAMARKGIAELTTLQRDVIG</sequence>
<dbReference type="GO" id="GO:0008033">
    <property type="term" value="P:tRNA processing"/>
    <property type="evidence" value="ECO:0007669"/>
    <property type="project" value="UniProtKB-UniRule"/>
</dbReference>
<dbReference type="GO" id="GO:0016075">
    <property type="term" value="P:rRNA catabolic process"/>
    <property type="evidence" value="ECO:0007669"/>
    <property type="project" value="UniProtKB-UniRule"/>
</dbReference>
<dbReference type="Pfam" id="PF01138">
    <property type="entry name" value="RNase_PH"/>
    <property type="match status" value="1"/>
</dbReference>
<dbReference type="InterPro" id="IPR036345">
    <property type="entry name" value="ExoRNase_PH_dom2_sf"/>
</dbReference>
<keyword evidence="10" id="KW-1185">Reference proteome</keyword>
<keyword evidence="4 6" id="KW-0819">tRNA processing</keyword>
<reference evidence="9 10" key="1">
    <citation type="submission" date="2019-03" db="EMBL/GenBank/DDBJ databases">
        <title>Deep-cultivation of Planctomycetes and their phenomic and genomic characterization uncovers novel biology.</title>
        <authorList>
            <person name="Wiegand S."/>
            <person name="Jogler M."/>
            <person name="Boedeker C."/>
            <person name="Pinto D."/>
            <person name="Vollmers J."/>
            <person name="Rivas-Marin E."/>
            <person name="Kohn T."/>
            <person name="Peeters S.H."/>
            <person name="Heuer A."/>
            <person name="Rast P."/>
            <person name="Oberbeckmann S."/>
            <person name="Bunk B."/>
            <person name="Jeske O."/>
            <person name="Meyerdierks A."/>
            <person name="Storesund J.E."/>
            <person name="Kallscheuer N."/>
            <person name="Luecker S."/>
            <person name="Lage O.M."/>
            <person name="Pohl T."/>
            <person name="Merkel B.J."/>
            <person name="Hornburger P."/>
            <person name="Mueller R.-W."/>
            <person name="Bruemmer F."/>
            <person name="Labrenz M."/>
            <person name="Spormann A.M."/>
            <person name="Op den Camp H."/>
            <person name="Overmann J."/>
            <person name="Amann R."/>
            <person name="Jetten M.S.M."/>
            <person name="Mascher T."/>
            <person name="Medema M.H."/>
            <person name="Devos D.P."/>
            <person name="Kaster A.-K."/>
            <person name="Ovreas L."/>
            <person name="Rohde M."/>
            <person name="Galperin M.Y."/>
            <person name="Jogler C."/>
        </authorList>
    </citation>
    <scope>NUCLEOTIDE SEQUENCE [LARGE SCALE GENOMIC DNA]</scope>
    <source>
        <strain evidence="9 10">Enr13</strain>
    </source>
</reference>
<keyword evidence="5" id="KW-0694">RNA-binding</keyword>
<dbReference type="Gene3D" id="3.30.230.70">
    <property type="entry name" value="GHMP Kinase, N-terminal domain"/>
    <property type="match status" value="1"/>
</dbReference>
<dbReference type="PROSITE" id="PS01277">
    <property type="entry name" value="RIBONUCLEASE_PH"/>
    <property type="match status" value="1"/>
</dbReference>
<dbReference type="KEGG" id="snep:Enr13x_72650"/>
<dbReference type="InterPro" id="IPR050080">
    <property type="entry name" value="RNase_PH"/>
</dbReference>
<dbReference type="NCBIfam" id="TIGR01966">
    <property type="entry name" value="RNasePH"/>
    <property type="match status" value="1"/>
</dbReference>
<feature type="binding site" evidence="6">
    <location>
        <position position="80"/>
    </location>
    <ligand>
        <name>phosphate</name>
        <dbReference type="ChEBI" id="CHEBI:43474"/>
        <note>substrate</note>
    </ligand>
</feature>
<comment type="subunit">
    <text evidence="6">Homohexameric ring arranged as a trimer of dimers.</text>
</comment>
<dbReference type="InterPro" id="IPR020568">
    <property type="entry name" value="Ribosomal_Su5_D2-typ_SF"/>
</dbReference>
<proteinExistence type="inferred from homology"/>
<evidence type="ECO:0000256" key="4">
    <source>
        <dbReference type="ARBA" id="ARBA00022694"/>
    </source>
</evidence>
<dbReference type="GO" id="GO:0031125">
    <property type="term" value="P:rRNA 3'-end processing"/>
    <property type="evidence" value="ECO:0007669"/>
    <property type="project" value="UniProtKB-ARBA"/>
</dbReference>
<keyword evidence="2 6" id="KW-0698">rRNA processing</keyword>
<dbReference type="OrthoDB" id="9807456at2"/>
<dbReference type="AlphaFoldDB" id="A0A518I2R4"/>
<dbReference type="FunFam" id="3.30.230.70:FF:000003">
    <property type="entry name" value="Ribonuclease PH"/>
    <property type="match status" value="1"/>
</dbReference>
<gene>
    <name evidence="6 9" type="primary">rph</name>
    <name evidence="9" type="ORF">Enr13x_72650</name>
</gene>
<protein>
    <recommendedName>
        <fullName evidence="6">Ribonuclease PH</fullName>
        <shortName evidence="6">RNase PH</shortName>
        <ecNumber evidence="6">2.7.7.56</ecNumber>
    </recommendedName>
    <alternativeName>
        <fullName evidence="6">tRNA nucleotidyltransferase</fullName>
    </alternativeName>
</protein>
<evidence type="ECO:0000259" key="7">
    <source>
        <dbReference type="Pfam" id="PF01138"/>
    </source>
</evidence>
<dbReference type="HAMAP" id="MF_00564">
    <property type="entry name" value="RNase_PH"/>
    <property type="match status" value="1"/>
</dbReference>
<dbReference type="InterPro" id="IPR027408">
    <property type="entry name" value="PNPase/RNase_PH_dom_sf"/>
</dbReference>
<accession>A0A518I2R4</accession>
<organism evidence="9 10">
    <name type="scientific">Stieleria neptunia</name>
    <dbReference type="NCBI Taxonomy" id="2527979"/>
    <lineage>
        <taxon>Bacteria</taxon>
        <taxon>Pseudomonadati</taxon>
        <taxon>Planctomycetota</taxon>
        <taxon>Planctomycetia</taxon>
        <taxon>Pirellulales</taxon>
        <taxon>Pirellulaceae</taxon>
        <taxon>Stieleria</taxon>
    </lineage>
</organism>
<evidence type="ECO:0000256" key="2">
    <source>
        <dbReference type="ARBA" id="ARBA00022552"/>
    </source>
</evidence>
<dbReference type="Pfam" id="PF03725">
    <property type="entry name" value="RNase_PH_C"/>
    <property type="match status" value="1"/>
</dbReference>
<feature type="domain" description="Exoribonuclease phosphorolytic" evidence="8">
    <location>
        <begin position="152"/>
        <end position="218"/>
    </location>
</feature>
<keyword evidence="6 9" id="KW-0548">Nucleotidyltransferase</keyword>
<evidence type="ECO:0000256" key="6">
    <source>
        <dbReference type="HAMAP-Rule" id="MF_00564"/>
    </source>
</evidence>
<dbReference type="InterPro" id="IPR001247">
    <property type="entry name" value="ExoRNase_PH_dom1"/>
</dbReference>
<dbReference type="RefSeq" id="WP_145391436.1">
    <property type="nucleotide sequence ID" value="NZ_CP037423.1"/>
</dbReference>
<keyword evidence="6 9" id="KW-0808">Transferase</keyword>
<dbReference type="GO" id="GO:0000175">
    <property type="term" value="F:3'-5'-RNA exonuclease activity"/>
    <property type="evidence" value="ECO:0007669"/>
    <property type="project" value="UniProtKB-UniRule"/>
</dbReference>
<feature type="domain" description="Exoribonuclease phosphorolytic" evidence="7">
    <location>
        <begin position="6"/>
        <end position="134"/>
    </location>
</feature>
<dbReference type="SUPFAM" id="SSF55666">
    <property type="entry name" value="Ribonuclease PH domain 2-like"/>
    <property type="match status" value="1"/>
</dbReference>
<name>A0A518I2R4_9BACT</name>
<dbReference type="InterPro" id="IPR018336">
    <property type="entry name" value="RNase_PH_CS"/>
</dbReference>
<evidence type="ECO:0000313" key="9">
    <source>
        <dbReference type="EMBL" id="QDV47356.1"/>
    </source>
</evidence>
<keyword evidence="3 6" id="KW-0820">tRNA-binding</keyword>
<dbReference type="GO" id="GO:0000049">
    <property type="term" value="F:tRNA binding"/>
    <property type="evidence" value="ECO:0007669"/>
    <property type="project" value="UniProtKB-UniRule"/>
</dbReference>
<dbReference type="InterPro" id="IPR015847">
    <property type="entry name" value="ExoRNase_PH_dom2"/>
</dbReference>
<evidence type="ECO:0000256" key="5">
    <source>
        <dbReference type="ARBA" id="ARBA00022884"/>
    </source>
</evidence>
<evidence type="ECO:0000313" key="10">
    <source>
        <dbReference type="Proteomes" id="UP000319004"/>
    </source>
</evidence>
<feature type="binding site" evidence="6">
    <location>
        <begin position="118"/>
        <end position="120"/>
    </location>
    <ligand>
        <name>phosphate</name>
        <dbReference type="ChEBI" id="CHEBI:43474"/>
        <note>substrate</note>
    </ligand>
</feature>
<dbReference type="PANTHER" id="PTHR11953:SF0">
    <property type="entry name" value="EXOSOME COMPLEX COMPONENT RRP41"/>
    <property type="match status" value="1"/>
</dbReference>
<dbReference type="GO" id="GO:0009022">
    <property type="term" value="F:tRNA nucleotidyltransferase activity"/>
    <property type="evidence" value="ECO:0007669"/>
    <property type="project" value="UniProtKB-UniRule"/>
</dbReference>
<dbReference type="SUPFAM" id="SSF54211">
    <property type="entry name" value="Ribosomal protein S5 domain 2-like"/>
    <property type="match status" value="1"/>
</dbReference>
<comment type="similarity">
    <text evidence="1 6">Belongs to the RNase PH family.</text>
</comment>
<evidence type="ECO:0000256" key="1">
    <source>
        <dbReference type="ARBA" id="ARBA00006678"/>
    </source>
</evidence>
<dbReference type="Proteomes" id="UP000319004">
    <property type="component" value="Chromosome"/>
</dbReference>
<evidence type="ECO:0000259" key="8">
    <source>
        <dbReference type="Pfam" id="PF03725"/>
    </source>
</evidence>
<dbReference type="EMBL" id="CP037423">
    <property type="protein sequence ID" value="QDV47356.1"/>
    <property type="molecule type" value="Genomic_DNA"/>
</dbReference>
<dbReference type="EC" id="2.7.7.56" evidence="6"/>
<dbReference type="InterPro" id="IPR002381">
    <property type="entry name" value="RNase_PH_bac-type"/>
</dbReference>